<evidence type="ECO:0000313" key="1">
    <source>
        <dbReference type="EMBL" id="KUL29479.1"/>
    </source>
</evidence>
<dbReference type="RefSeq" id="WP_067697461.1">
    <property type="nucleotide sequence ID" value="NZ_LLZH01000279.1"/>
</dbReference>
<dbReference type="Proteomes" id="UP000053244">
    <property type="component" value="Unassembled WGS sequence"/>
</dbReference>
<protein>
    <submittedName>
        <fullName evidence="1">Uncharacterized protein</fullName>
    </submittedName>
</protein>
<name>A0A101JMG9_9ACTN</name>
<keyword evidence="2" id="KW-1185">Reference proteome</keyword>
<accession>A0A101JMG9</accession>
<dbReference type="EMBL" id="LLZH01000279">
    <property type="protein sequence ID" value="KUL29479.1"/>
    <property type="molecule type" value="Genomic_DNA"/>
</dbReference>
<proteinExistence type="predicted"/>
<sequence>MTPVLNIIYTRGTVRALARFAPLFTDHTGWRYRLVANGCTAAPLTSSSCCTASPRPTTG</sequence>
<gene>
    <name evidence="1" type="ORF">ADL15_28100</name>
</gene>
<reference evidence="1 2" key="1">
    <citation type="submission" date="2015-10" db="EMBL/GenBank/DDBJ databases">
        <authorList>
            <person name="Gilbert D.G."/>
        </authorList>
    </citation>
    <scope>NUCLEOTIDE SEQUENCE [LARGE SCALE GENOMIC DNA]</scope>
    <source>
        <strain evidence="1 2">NRRL B-16712</strain>
    </source>
</reference>
<evidence type="ECO:0000313" key="2">
    <source>
        <dbReference type="Proteomes" id="UP000053244"/>
    </source>
</evidence>
<dbReference type="AlphaFoldDB" id="A0A101JMG9"/>
<organism evidence="1 2">
    <name type="scientific">Actinoplanes awajinensis subsp. mycoplanecinus</name>
    <dbReference type="NCBI Taxonomy" id="135947"/>
    <lineage>
        <taxon>Bacteria</taxon>
        <taxon>Bacillati</taxon>
        <taxon>Actinomycetota</taxon>
        <taxon>Actinomycetes</taxon>
        <taxon>Micromonosporales</taxon>
        <taxon>Micromonosporaceae</taxon>
        <taxon>Actinoplanes</taxon>
    </lineage>
</organism>
<comment type="caution">
    <text evidence="1">The sequence shown here is derived from an EMBL/GenBank/DDBJ whole genome shotgun (WGS) entry which is preliminary data.</text>
</comment>